<dbReference type="CDD" id="cd09272">
    <property type="entry name" value="RNase_HI_RT_Ty1"/>
    <property type="match status" value="1"/>
</dbReference>
<evidence type="ECO:0000256" key="11">
    <source>
        <dbReference type="SAM" id="MobiDB-lite"/>
    </source>
</evidence>
<keyword evidence="16" id="KW-1185">Reference proteome</keyword>
<evidence type="ECO:0000256" key="7">
    <source>
        <dbReference type="ARBA" id="ARBA00023015"/>
    </source>
</evidence>
<dbReference type="GO" id="GO:0004402">
    <property type="term" value="F:histone acetyltransferase activity"/>
    <property type="evidence" value="ECO:0007669"/>
    <property type="project" value="InterPro"/>
</dbReference>
<evidence type="ECO:0000256" key="1">
    <source>
        <dbReference type="ARBA" id="ARBA00004123"/>
    </source>
</evidence>
<dbReference type="InterPro" id="IPR025724">
    <property type="entry name" value="GAG-pre-integrase_dom"/>
</dbReference>
<dbReference type="Pfam" id="PF13976">
    <property type="entry name" value="gag_pre-integrs"/>
    <property type="match status" value="1"/>
</dbReference>
<feature type="compositionally biased region" description="Basic and acidic residues" evidence="11">
    <location>
        <begin position="278"/>
        <end position="291"/>
    </location>
</feature>
<evidence type="ECO:0000313" key="15">
    <source>
        <dbReference type="EMBL" id="KAE8720871.1"/>
    </source>
</evidence>
<evidence type="ECO:0000256" key="6">
    <source>
        <dbReference type="ARBA" id="ARBA00022833"/>
    </source>
</evidence>
<dbReference type="PROSITE" id="PS50994">
    <property type="entry name" value="INTEGRASE"/>
    <property type="match status" value="1"/>
</dbReference>
<dbReference type="SUPFAM" id="SSF57850">
    <property type="entry name" value="RING/U-box"/>
    <property type="match status" value="2"/>
</dbReference>
<dbReference type="PANTHER" id="PTHR13808:SF53">
    <property type="entry name" value="HISTONE ACETYLTRANSFERASE HAC2"/>
    <property type="match status" value="1"/>
</dbReference>
<evidence type="ECO:0000256" key="9">
    <source>
        <dbReference type="ARBA" id="ARBA00023242"/>
    </source>
</evidence>
<dbReference type="InterPro" id="IPR000433">
    <property type="entry name" value="Znf_ZZ"/>
</dbReference>
<dbReference type="InterPro" id="IPR013083">
    <property type="entry name" value="Znf_RING/FYVE/PHD"/>
</dbReference>
<dbReference type="Proteomes" id="UP000436088">
    <property type="component" value="Unassembled WGS sequence"/>
</dbReference>
<feature type="domain" description="CBP/p300-type HAT" evidence="14">
    <location>
        <begin position="1567"/>
        <end position="1996"/>
    </location>
</feature>
<evidence type="ECO:0000256" key="4">
    <source>
        <dbReference type="ARBA" id="ARBA00022723"/>
    </source>
</evidence>
<dbReference type="GO" id="GO:0003713">
    <property type="term" value="F:transcription coactivator activity"/>
    <property type="evidence" value="ECO:0007669"/>
    <property type="project" value="TreeGrafter"/>
</dbReference>
<dbReference type="Pfam" id="PF00665">
    <property type="entry name" value="rve"/>
    <property type="match status" value="1"/>
</dbReference>
<dbReference type="InterPro" id="IPR036397">
    <property type="entry name" value="RNaseH_sf"/>
</dbReference>
<dbReference type="InterPro" id="IPR012337">
    <property type="entry name" value="RNaseH-like_sf"/>
</dbReference>
<keyword evidence="3" id="KW-0808">Transferase</keyword>
<dbReference type="GO" id="GO:0045944">
    <property type="term" value="P:positive regulation of transcription by RNA polymerase II"/>
    <property type="evidence" value="ECO:0007669"/>
    <property type="project" value="TreeGrafter"/>
</dbReference>
<dbReference type="GO" id="GO:0000123">
    <property type="term" value="C:histone acetyltransferase complex"/>
    <property type="evidence" value="ECO:0007669"/>
    <property type="project" value="TreeGrafter"/>
</dbReference>
<organism evidence="15 16">
    <name type="scientific">Hibiscus syriacus</name>
    <name type="common">Rose of Sharon</name>
    <dbReference type="NCBI Taxonomy" id="106335"/>
    <lineage>
        <taxon>Eukaryota</taxon>
        <taxon>Viridiplantae</taxon>
        <taxon>Streptophyta</taxon>
        <taxon>Embryophyta</taxon>
        <taxon>Tracheophyta</taxon>
        <taxon>Spermatophyta</taxon>
        <taxon>Magnoliopsida</taxon>
        <taxon>eudicotyledons</taxon>
        <taxon>Gunneridae</taxon>
        <taxon>Pentapetalae</taxon>
        <taxon>rosids</taxon>
        <taxon>malvids</taxon>
        <taxon>Malvales</taxon>
        <taxon>Malvaceae</taxon>
        <taxon>Malvoideae</taxon>
        <taxon>Hibiscus</taxon>
    </lineage>
</organism>
<dbReference type="InterPro" id="IPR013178">
    <property type="entry name" value="Histone_AcTrfase_Rtt109/CBP"/>
</dbReference>
<dbReference type="InterPro" id="IPR001965">
    <property type="entry name" value="Znf_PHD"/>
</dbReference>
<dbReference type="GO" id="GO:0005634">
    <property type="term" value="C:nucleus"/>
    <property type="evidence" value="ECO:0007669"/>
    <property type="project" value="UniProtKB-SubCell"/>
</dbReference>
<dbReference type="GO" id="GO:0015074">
    <property type="term" value="P:DNA integration"/>
    <property type="evidence" value="ECO:0007669"/>
    <property type="project" value="InterPro"/>
</dbReference>
<evidence type="ECO:0000259" key="14">
    <source>
        <dbReference type="PROSITE" id="PS51727"/>
    </source>
</evidence>
<name>A0A6A3BY51_HIBSY</name>
<dbReference type="Gene3D" id="3.30.420.10">
    <property type="entry name" value="Ribonuclease H-like superfamily/Ribonuclease H"/>
    <property type="match status" value="1"/>
</dbReference>
<sequence length="2089" mass="238629">MTNMIQPQIPRLTKTNYGNWSIQMKALLGSQDCWDIIEDGYTEPENAAAEAALANEEKKVLKESRRKDKKALFFIFQGVDESTFEKISDAKTAKQAWEILQKSLQGVEKAKKVRLQTLRAEFEMLKMKNTENIDDYISRVKTVVNEMKRNGESLDDVRVMEKILRSLTRKFDYVVVAIEESKDLSQISIDELVGSLQAHEQKMKQNEDSENLEQALQSKMNVNEGKASNSYTQGRGNRGGYRGRYRGGRGTRGRGGRSYSTDQMSESNPTSGRGRGFRGRDEESLARHQNKEGELIAQADMTRNRLFTIDIESGEVMCIKIAIKDDSWLWHLRYGHLGFSGLKLLSKTSMVKGLPEINPPNQLCEACIKGKQHRQSFEVGRSWRARRPLEIVHTDIAGPFDIPSLGGNRYYLTFIDDFSRKCWIYILKEKSEALEKLREFKAMSEKQSGQYLKILRSDRGGEYTSKLFEEFCKEHGIIHQLTARYTPQQNGVAERKNRTILDMARSMIKGKQLPRNFWAEAVRCAVYLLNRCPTKSVKYMTPNEAWSGQKPGVGHLKIFGCIAYAHVPEQTRKKLDDRGEKIDVEFDEADYWRWSEEEKKVEGLFFEDKDGDLINQDEQDDDQDPRQNLPSSSSSSSDASNIIEDREAPPTELRRSTRERRMPERNAMDEEIASIERNDTWELTRQPEGHNPIGVKWVYKTKINKEGNVEKYKSRLVVKGYKQRQGIDYDEVFAPVARIETIRLLTAVAAQKGWKIYQMDVKSAFLNGYLEEEVYIEQPPGYIKKGHEDKVYRLKKALYGLKQAPRAWNTRIDEYFQRNGFMKSPYEHALYTKKNEDGDIMIVCLYVDDMIFTGNNPGMFNDFKKAMTKEFEMTDIGEMSYFLGVEVKQMQEGIFISQKKYAEEILRKFRMEDCKTVATPAEPGVKLSVNSTREQVNPTLFKSIVGSLRYLTITRPDITYAVGLVSRFMENPKQDHWIVAKRILRYVKGTTGHGLFYTHSENSKLVGYSDSDYGGDLDDRKSTTGYLFHIGSAVFSWSSKKQQTVALSTCEAEYIAAAACTCQAMWLRNILNELNLVQEEPTTIYVDNKSTISLAKNPVSHSRSKHIDTKYHFIREQPIYASNRIEEFSNLAMVHVGSMMVCPTVAKVRLGLGSMTASTNVPNLQAATHGHLPQLHFAYRFYPDIEHVKRSLLRFSGKGDSGQPICGSSEVIEPLPKRLKLENPTSSCLPYGGMFCAMAPLKVQQSFTNLPPLVQSPEFLESSNSEIMEMNTEPLPKFIEKSTGDKEIGEDSEEVNTEWLSMLMEDSSSAEVMDKDVVDSFPISATERFPGTPEAVTVSYEVGETDVVGNNKKEDTDFVNGTDNADDERDHFNKTETKFESKKQRGVALIENFTAQQIKEHISTLRKCIDKDLGKKERENGNGISKVESNDPCQLCGAAKLSLSPAPIYCSSCCIRIRRDAMFYRIPEVIPEANGIYLCSTCYKASRSECITASGRSVSKSKLIKIKNDDEPEEWWVQCDKCKCWQHQICALFNEKKNKEGKDFICPKCCLKEIENGEQMPPTVSTVSGAKDLPRTRLSDHLERRLSRCLQKNRQEKARATGMSIDEVPEVEGLIVREVLSVQKHVKVNEKLLDILKDQNYPAEFPYKSKVILLFQIIEGADVCLFIMYVQEYGAECSRPNQRSVYISYLDSIKYFRPETETAASGVALRTVVYHEILVGYLDYCKKRGFATCYIWACPPRKGEDYILYCHPEDQKIPKSDKLRQWHKTMLKKASKSGIVVDVTNFYDQLFSTGKYNTKVTAAHLPYFDGDYWSGAANDVIKQIKKDSKNMSMKTVSKRTLQAMGHTNPSGHGIKDLLLMQKLGQNILPMKEDFIIAHLQFVCVCCHKATLNGCRWSCHLGKSFQLCGRCHGAKQRTYKDSTHTLLNGEKHSLRRNMVDDVLSDTDDKDVCMDNGLFEDRYKFLFFCQKNNYQFDTLRRAKHTSMMILYYLHNPEALLATTNCCICNKDTPIGQCWHCETCSEFFVCAACYQRDGCSLHTHKLTPHSSAIDSSSENREIRRRINYRKRWNSCYMPLDVARSAPTPIAVS</sequence>
<dbReference type="PANTHER" id="PTHR13808">
    <property type="entry name" value="CBP/P300-RELATED"/>
    <property type="match status" value="1"/>
</dbReference>
<dbReference type="GO" id="GO:0005667">
    <property type="term" value="C:transcription regulator complex"/>
    <property type="evidence" value="ECO:0007669"/>
    <property type="project" value="TreeGrafter"/>
</dbReference>
<keyword evidence="4" id="KW-0479">Metal-binding</keyword>
<feature type="region of interest" description="Disordered" evidence="11">
    <location>
        <begin position="222"/>
        <end position="291"/>
    </location>
</feature>
<dbReference type="PROSITE" id="PS01359">
    <property type="entry name" value="ZF_PHD_1"/>
    <property type="match status" value="1"/>
</dbReference>
<keyword evidence="6" id="KW-0862">Zinc</keyword>
<dbReference type="SMART" id="SM00249">
    <property type="entry name" value="PHD"/>
    <property type="match status" value="1"/>
</dbReference>
<reference evidence="15" key="1">
    <citation type="submission" date="2019-09" db="EMBL/GenBank/DDBJ databases">
        <title>Draft genome information of white flower Hibiscus syriacus.</title>
        <authorList>
            <person name="Kim Y.-M."/>
        </authorList>
    </citation>
    <scope>NUCLEOTIDE SEQUENCE [LARGE SCALE GENOMIC DNA]</scope>
    <source>
        <strain evidence="15">YM2019G1</strain>
    </source>
</reference>
<feature type="compositionally biased region" description="Basic and acidic residues" evidence="11">
    <location>
        <begin position="643"/>
        <end position="687"/>
    </location>
</feature>
<evidence type="ECO:0000256" key="3">
    <source>
        <dbReference type="ARBA" id="ARBA00022679"/>
    </source>
</evidence>
<evidence type="ECO:0000256" key="8">
    <source>
        <dbReference type="ARBA" id="ARBA00023163"/>
    </source>
</evidence>
<comment type="subcellular location">
    <subcellularLocation>
        <location evidence="1">Nucleus</location>
    </subcellularLocation>
</comment>
<feature type="domain" description="ZZ-type" evidence="12">
    <location>
        <begin position="1998"/>
        <end position="2051"/>
    </location>
</feature>
<dbReference type="CDD" id="cd15614">
    <property type="entry name" value="PHD_HAC_like"/>
    <property type="match status" value="1"/>
</dbReference>
<dbReference type="InterPro" id="IPR011011">
    <property type="entry name" value="Znf_FYVE_PHD"/>
</dbReference>
<dbReference type="Pfam" id="PF14223">
    <property type="entry name" value="Retrotran_gag_2"/>
    <property type="match status" value="1"/>
</dbReference>
<dbReference type="InterPro" id="IPR013103">
    <property type="entry name" value="RVT_2"/>
</dbReference>
<dbReference type="Pfam" id="PF07727">
    <property type="entry name" value="RVT_2"/>
    <property type="match status" value="1"/>
</dbReference>
<evidence type="ECO:0000256" key="5">
    <source>
        <dbReference type="ARBA" id="ARBA00022771"/>
    </source>
</evidence>
<dbReference type="InterPro" id="IPR031162">
    <property type="entry name" value="CBP_P300_HAT"/>
</dbReference>
<dbReference type="SMART" id="SM01250">
    <property type="entry name" value="KAT11"/>
    <property type="match status" value="1"/>
</dbReference>
<dbReference type="Pfam" id="PF08214">
    <property type="entry name" value="HAT_KAT11"/>
    <property type="match status" value="1"/>
</dbReference>
<feature type="compositionally biased region" description="Basic residues" evidence="11">
    <location>
        <begin position="241"/>
        <end position="255"/>
    </location>
</feature>
<evidence type="ECO:0000256" key="10">
    <source>
        <dbReference type="PROSITE-ProRule" id="PRU00228"/>
    </source>
</evidence>
<dbReference type="InterPro" id="IPR043502">
    <property type="entry name" value="DNA/RNA_pol_sf"/>
</dbReference>
<accession>A0A6A3BY51</accession>
<evidence type="ECO:0000256" key="2">
    <source>
        <dbReference type="ARBA" id="ARBA00013184"/>
    </source>
</evidence>
<keyword evidence="9" id="KW-0539">Nucleus</keyword>
<keyword evidence="8" id="KW-0804">Transcription</keyword>
<dbReference type="PROSITE" id="PS51727">
    <property type="entry name" value="CBP_P300_HAT"/>
    <property type="match status" value="1"/>
</dbReference>
<feature type="region of interest" description="Disordered" evidence="11">
    <location>
        <begin position="1350"/>
        <end position="1370"/>
    </location>
</feature>
<dbReference type="InterPro" id="IPR001584">
    <property type="entry name" value="Integrase_cat-core"/>
</dbReference>
<dbReference type="SUPFAM" id="SSF53098">
    <property type="entry name" value="Ribonuclease H-like"/>
    <property type="match status" value="1"/>
</dbReference>
<keyword evidence="7" id="KW-0805">Transcription regulation</keyword>
<dbReference type="EC" id="2.3.1.48" evidence="2"/>
<proteinExistence type="predicted"/>
<comment type="caution">
    <text evidence="15">The sequence shown here is derived from an EMBL/GenBank/DDBJ whole genome shotgun (WGS) entry which is preliminary data.</text>
</comment>
<evidence type="ECO:0000259" key="13">
    <source>
        <dbReference type="PROSITE" id="PS50994"/>
    </source>
</evidence>
<protein>
    <recommendedName>
        <fullName evidence="2">histone acetyltransferase</fullName>
        <ecNumber evidence="2">2.3.1.48</ecNumber>
    </recommendedName>
</protein>
<dbReference type="PROSITE" id="PS01357">
    <property type="entry name" value="ZF_ZZ_1"/>
    <property type="match status" value="1"/>
</dbReference>
<feature type="domain" description="Integrase catalytic" evidence="13">
    <location>
        <begin position="384"/>
        <end position="550"/>
    </location>
</feature>
<dbReference type="GO" id="GO:0008270">
    <property type="term" value="F:zinc ion binding"/>
    <property type="evidence" value="ECO:0007669"/>
    <property type="project" value="UniProtKB-KW"/>
</dbReference>
<dbReference type="SUPFAM" id="SSF56672">
    <property type="entry name" value="DNA/RNA polymerases"/>
    <property type="match status" value="1"/>
</dbReference>
<feature type="compositionally biased region" description="Polar residues" evidence="11">
    <location>
        <begin position="258"/>
        <end position="271"/>
    </location>
</feature>
<feature type="region of interest" description="Disordered" evidence="11">
    <location>
        <begin position="605"/>
        <end position="687"/>
    </location>
</feature>
<dbReference type="EMBL" id="VEPZ02000674">
    <property type="protein sequence ID" value="KAE8720871.1"/>
    <property type="molecule type" value="Genomic_DNA"/>
</dbReference>
<dbReference type="SUPFAM" id="SSF57903">
    <property type="entry name" value="FYVE/PHD zinc finger"/>
    <property type="match status" value="1"/>
</dbReference>
<keyword evidence="5 10" id="KW-0863">Zinc-finger</keyword>
<evidence type="ECO:0000313" key="16">
    <source>
        <dbReference type="Proteomes" id="UP000436088"/>
    </source>
</evidence>
<dbReference type="PROSITE" id="PS50135">
    <property type="entry name" value="ZF_ZZ_2"/>
    <property type="match status" value="1"/>
</dbReference>
<feature type="compositionally biased region" description="Polar residues" evidence="11">
    <location>
        <begin position="222"/>
        <end position="233"/>
    </location>
</feature>
<dbReference type="InterPro" id="IPR019786">
    <property type="entry name" value="Zinc_finger_PHD-type_CS"/>
</dbReference>
<dbReference type="Gene3D" id="3.30.40.10">
    <property type="entry name" value="Zinc/RING finger domain, C3HC4 (zinc finger)"/>
    <property type="match status" value="1"/>
</dbReference>
<dbReference type="GO" id="GO:0031490">
    <property type="term" value="F:chromatin DNA binding"/>
    <property type="evidence" value="ECO:0007669"/>
    <property type="project" value="TreeGrafter"/>
</dbReference>
<gene>
    <name evidence="15" type="ORF">F3Y22_tig00018060pilonHSYRG00013</name>
</gene>
<evidence type="ECO:0000259" key="12">
    <source>
        <dbReference type="PROSITE" id="PS50135"/>
    </source>
</evidence>